<reference evidence="7" key="1">
    <citation type="journal article" date="2015" name="Nature">
        <title>Complex archaea that bridge the gap between prokaryotes and eukaryotes.</title>
        <authorList>
            <person name="Spang A."/>
            <person name="Saw J.H."/>
            <person name="Jorgensen S.L."/>
            <person name="Zaremba-Niedzwiedzka K."/>
            <person name="Martijn J."/>
            <person name="Lind A.E."/>
            <person name="van Eijk R."/>
            <person name="Schleper C."/>
            <person name="Guy L."/>
            <person name="Ettema T.J."/>
        </authorList>
    </citation>
    <scope>NUCLEOTIDE SEQUENCE</scope>
</reference>
<gene>
    <name evidence="7" type="ORF">LCGC14_2192730</name>
</gene>
<keyword evidence="4" id="KW-0697">Rotamase</keyword>
<dbReference type="InterPro" id="IPR000297">
    <property type="entry name" value="PPIase_PpiC"/>
</dbReference>
<dbReference type="EC" id="5.2.1.8" evidence="2"/>
<proteinExistence type="predicted"/>
<dbReference type="PANTHER" id="PTHR47245">
    <property type="entry name" value="PEPTIDYLPROLYL ISOMERASE"/>
    <property type="match status" value="1"/>
</dbReference>
<dbReference type="Gene3D" id="3.10.50.40">
    <property type="match status" value="1"/>
</dbReference>
<keyword evidence="3" id="KW-0732">Signal</keyword>
<feature type="non-terminal residue" evidence="7">
    <location>
        <position position="1"/>
    </location>
</feature>
<dbReference type="SUPFAM" id="SSF54534">
    <property type="entry name" value="FKBP-like"/>
    <property type="match status" value="1"/>
</dbReference>
<evidence type="ECO:0000256" key="4">
    <source>
        <dbReference type="ARBA" id="ARBA00023110"/>
    </source>
</evidence>
<dbReference type="AlphaFoldDB" id="A0A0F9DJ17"/>
<evidence type="ECO:0000256" key="5">
    <source>
        <dbReference type="ARBA" id="ARBA00023235"/>
    </source>
</evidence>
<sequence length="187" mass="21000">KIQRDGLDEATFRDVIKNNMMNQRFANSFVSRDSVTEDDAKKIYTESPIPFIHQAQLKLRFIQVPTFDRADAVMKDIMARGFEEVAGEMEDKGEGMVSGYGWTSPGMYSSDIADGLRGLEAGATGGPYEGRQGYFVFHVQEKKPERPKSFAEVKDQIIKDLFGEKKRVALAHWLGKQRGAASIEKAE</sequence>
<comment type="catalytic activity">
    <reaction evidence="1">
        <text>[protein]-peptidylproline (omega=180) = [protein]-peptidylproline (omega=0)</text>
        <dbReference type="Rhea" id="RHEA:16237"/>
        <dbReference type="Rhea" id="RHEA-COMP:10747"/>
        <dbReference type="Rhea" id="RHEA-COMP:10748"/>
        <dbReference type="ChEBI" id="CHEBI:83833"/>
        <dbReference type="ChEBI" id="CHEBI:83834"/>
        <dbReference type="EC" id="5.2.1.8"/>
    </reaction>
</comment>
<evidence type="ECO:0000256" key="1">
    <source>
        <dbReference type="ARBA" id="ARBA00000971"/>
    </source>
</evidence>
<dbReference type="GO" id="GO:0003755">
    <property type="term" value="F:peptidyl-prolyl cis-trans isomerase activity"/>
    <property type="evidence" value="ECO:0007669"/>
    <property type="project" value="UniProtKB-KW"/>
</dbReference>
<organism evidence="7">
    <name type="scientific">marine sediment metagenome</name>
    <dbReference type="NCBI Taxonomy" id="412755"/>
    <lineage>
        <taxon>unclassified sequences</taxon>
        <taxon>metagenomes</taxon>
        <taxon>ecological metagenomes</taxon>
    </lineage>
</organism>
<evidence type="ECO:0000313" key="7">
    <source>
        <dbReference type="EMBL" id="KKL61693.1"/>
    </source>
</evidence>
<accession>A0A0F9DJ17</accession>
<feature type="domain" description="PpiC" evidence="6">
    <location>
        <begin position="35"/>
        <end position="155"/>
    </location>
</feature>
<dbReference type="InterPro" id="IPR046357">
    <property type="entry name" value="PPIase_dom_sf"/>
</dbReference>
<protein>
    <recommendedName>
        <fullName evidence="2">peptidylprolyl isomerase</fullName>
        <ecNumber evidence="2">5.2.1.8</ecNumber>
    </recommendedName>
</protein>
<dbReference type="PANTHER" id="PTHR47245:SF1">
    <property type="entry name" value="FOLDASE PROTEIN PRSA"/>
    <property type="match status" value="1"/>
</dbReference>
<dbReference type="EMBL" id="LAZR01028739">
    <property type="protein sequence ID" value="KKL61693.1"/>
    <property type="molecule type" value="Genomic_DNA"/>
</dbReference>
<keyword evidence="5" id="KW-0413">Isomerase</keyword>
<dbReference type="Gene3D" id="1.10.4030.10">
    <property type="entry name" value="Porin chaperone SurA, peptide-binding domain"/>
    <property type="match status" value="1"/>
</dbReference>
<dbReference type="SUPFAM" id="SSF109998">
    <property type="entry name" value="Triger factor/SurA peptide-binding domain-like"/>
    <property type="match status" value="1"/>
</dbReference>
<evidence type="ECO:0000256" key="3">
    <source>
        <dbReference type="ARBA" id="ARBA00022729"/>
    </source>
</evidence>
<evidence type="ECO:0000256" key="2">
    <source>
        <dbReference type="ARBA" id="ARBA00013194"/>
    </source>
</evidence>
<dbReference type="Pfam" id="PF13145">
    <property type="entry name" value="Rotamase_2"/>
    <property type="match status" value="1"/>
</dbReference>
<dbReference type="InterPro" id="IPR050245">
    <property type="entry name" value="PrsA_foldase"/>
</dbReference>
<dbReference type="InterPro" id="IPR027304">
    <property type="entry name" value="Trigger_fact/SurA_dom_sf"/>
</dbReference>
<name>A0A0F9DJ17_9ZZZZ</name>
<evidence type="ECO:0000259" key="6">
    <source>
        <dbReference type="Pfam" id="PF13145"/>
    </source>
</evidence>
<comment type="caution">
    <text evidence="7">The sequence shown here is derived from an EMBL/GenBank/DDBJ whole genome shotgun (WGS) entry which is preliminary data.</text>
</comment>